<dbReference type="RefSeq" id="WP_022611842.1">
    <property type="nucleotide sequence ID" value="NZ_LK391965.1"/>
</dbReference>
<protein>
    <submittedName>
        <fullName evidence="3">Uncharacterized protein</fullName>
    </submittedName>
</protein>
<gene>
    <name evidence="3" type="ORF">VIBNISOn1_190020</name>
</gene>
<evidence type="ECO:0000313" key="3">
    <source>
        <dbReference type="EMBL" id="CCO46801.1"/>
    </source>
</evidence>
<evidence type="ECO:0000256" key="2">
    <source>
        <dbReference type="SAM" id="Phobius"/>
    </source>
</evidence>
<accession>A0AAV2VQ61</accession>
<dbReference type="EMBL" id="CAOF01000101">
    <property type="protein sequence ID" value="CCO46801.1"/>
    <property type="molecule type" value="Genomic_DNA"/>
</dbReference>
<proteinExistence type="predicted"/>
<dbReference type="Proteomes" id="UP000018211">
    <property type="component" value="Unassembled WGS sequence"/>
</dbReference>
<feature type="region of interest" description="Disordered" evidence="1">
    <location>
        <begin position="291"/>
        <end position="312"/>
    </location>
</feature>
<comment type="caution">
    <text evidence="3">The sequence shown here is derived from an EMBL/GenBank/DDBJ whole genome shotgun (WGS) entry which is preliminary data.</text>
</comment>
<sequence length="386" mass="42778">MTDAQDAPVGVNIKENGKKLSGKLTLGTVLGSLALLISTAVGIGVAYDKFVLQPQTIALTSKYIQKVQKNLTEQINGVETFTDEDVAGIEKQIVDKVTTNIDTSIETQLNRAKGQVINDIKVYFQQNPPEFQYQQPQEPDTGLLVNTVLNRLRQSGELEVSANATDNFARTRIREIQIQMDGISQKVKVASFEKPNGMTKTPKRLKEFNIIAPPLKDNTVFVIDAPKKNGKPNIITLTMGEPFYSKYGSHKVTGIEDGPKGTLRLRVTGNFFIDDKREEFTASELAALKKSREHKSKSGTVTPPSTGIKAKNQPSTKLATNMVELKNWSVITVKPKENEVLVYNPNTNTPLALTKNTYVSGIGTVRNIDFRTGETKFERYFIRGNQ</sequence>
<dbReference type="AlphaFoldDB" id="A0AAV2VQ61"/>
<name>A0AAV2VQ61_9VIBR</name>
<keyword evidence="2" id="KW-0812">Transmembrane</keyword>
<evidence type="ECO:0000256" key="1">
    <source>
        <dbReference type="SAM" id="MobiDB-lite"/>
    </source>
</evidence>
<reference evidence="3 4" key="1">
    <citation type="journal article" date="2013" name="ISME J.">
        <title>Comparative genomics of pathogenic lineages of Vibrio nigripulchritudo identifies virulence-associated traits.</title>
        <authorList>
            <person name="Goudenege D."/>
            <person name="Labreuche Y."/>
            <person name="Krin E."/>
            <person name="Ansquer D."/>
            <person name="Mangenot S."/>
            <person name="Calteau A."/>
            <person name="Medigue C."/>
            <person name="Mazel D."/>
            <person name="Polz M.F."/>
            <person name="Le Roux F."/>
        </authorList>
    </citation>
    <scope>NUCLEOTIDE SEQUENCE [LARGE SCALE GENOMIC DNA]</scope>
    <source>
        <strain evidence="3 4">SOn1</strain>
    </source>
</reference>
<organism evidence="3 4">
    <name type="scientific">Vibrio nigripulchritudo SOn1</name>
    <dbReference type="NCBI Taxonomy" id="1238450"/>
    <lineage>
        <taxon>Bacteria</taxon>
        <taxon>Pseudomonadati</taxon>
        <taxon>Pseudomonadota</taxon>
        <taxon>Gammaproteobacteria</taxon>
        <taxon>Vibrionales</taxon>
        <taxon>Vibrionaceae</taxon>
        <taxon>Vibrio</taxon>
    </lineage>
</organism>
<keyword evidence="2" id="KW-0472">Membrane</keyword>
<keyword evidence="2" id="KW-1133">Transmembrane helix</keyword>
<evidence type="ECO:0000313" key="4">
    <source>
        <dbReference type="Proteomes" id="UP000018211"/>
    </source>
</evidence>
<feature type="transmembrane region" description="Helical" evidence="2">
    <location>
        <begin position="24"/>
        <end position="47"/>
    </location>
</feature>